<dbReference type="SUPFAM" id="SSF51735">
    <property type="entry name" value="NAD(P)-binding Rossmann-fold domains"/>
    <property type="match status" value="1"/>
</dbReference>
<evidence type="ECO:0000256" key="1">
    <source>
        <dbReference type="ARBA" id="ARBA00005525"/>
    </source>
</evidence>
<feature type="domain" description="Pyrroline-5-carboxylate reductase catalytic N-terminal" evidence="10">
    <location>
        <begin position="2"/>
        <end position="97"/>
    </location>
</feature>
<keyword evidence="13" id="KW-1185">Reference proteome</keyword>
<feature type="binding site" evidence="8">
    <location>
        <begin position="6"/>
        <end position="11"/>
    </location>
    <ligand>
        <name>NADP(+)</name>
        <dbReference type="ChEBI" id="CHEBI:58349"/>
    </ligand>
</feature>
<proteinExistence type="inferred from homology"/>
<feature type="binding site" evidence="8">
    <location>
        <position position="34"/>
    </location>
    <ligand>
        <name>NADP(+)</name>
        <dbReference type="ChEBI" id="CHEBI:58349"/>
    </ligand>
</feature>
<evidence type="ECO:0000259" key="10">
    <source>
        <dbReference type="Pfam" id="PF03807"/>
    </source>
</evidence>
<comment type="catalytic activity">
    <reaction evidence="6">
        <text>L-proline + NAD(+) = (S)-1-pyrroline-5-carboxylate + NADH + 2 H(+)</text>
        <dbReference type="Rhea" id="RHEA:14105"/>
        <dbReference type="ChEBI" id="CHEBI:15378"/>
        <dbReference type="ChEBI" id="CHEBI:17388"/>
        <dbReference type="ChEBI" id="CHEBI:57540"/>
        <dbReference type="ChEBI" id="CHEBI:57945"/>
        <dbReference type="ChEBI" id="CHEBI:60039"/>
        <dbReference type="EC" id="1.5.1.2"/>
    </reaction>
</comment>
<comment type="similarity">
    <text evidence="1 6 9">Belongs to the pyrroline-5-carboxylate reductase family.</text>
</comment>
<dbReference type="Pfam" id="PF03807">
    <property type="entry name" value="F420_oxidored"/>
    <property type="match status" value="1"/>
</dbReference>
<comment type="pathway">
    <text evidence="6 9">Amino-acid biosynthesis; L-proline biosynthesis; L-proline from L-glutamate 5-semialdehyde: step 1/1.</text>
</comment>
<comment type="function">
    <text evidence="5 6">Catalyzes the reduction of 1-pyrroline-5-carboxylate (PCA) to L-proline.</text>
</comment>
<keyword evidence="6" id="KW-0963">Cytoplasm</keyword>
<dbReference type="GO" id="GO:0055129">
    <property type="term" value="P:L-proline biosynthetic process"/>
    <property type="evidence" value="ECO:0007669"/>
    <property type="project" value="UniProtKB-UniRule"/>
</dbReference>
<dbReference type="Gene3D" id="1.10.3730.10">
    <property type="entry name" value="ProC C-terminal domain-like"/>
    <property type="match status" value="1"/>
</dbReference>
<evidence type="ECO:0000256" key="6">
    <source>
        <dbReference type="HAMAP-Rule" id="MF_01925"/>
    </source>
</evidence>
<name>A0A0R1MLK3_9LACO</name>
<comment type="catalytic activity">
    <reaction evidence="6 9">
        <text>L-proline + NADP(+) = (S)-1-pyrroline-5-carboxylate + NADPH + 2 H(+)</text>
        <dbReference type="Rhea" id="RHEA:14109"/>
        <dbReference type="ChEBI" id="CHEBI:15378"/>
        <dbReference type="ChEBI" id="CHEBI:17388"/>
        <dbReference type="ChEBI" id="CHEBI:57783"/>
        <dbReference type="ChEBI" id="CHEBI:58349"/>
        <dbReference type="ChEBI" id="CHEBI:60039"/>
        <dbReference type="EC" id="1.5.1.2"/>
    </reaction>
</comment>
<dbReference type="InterPro" id="IPR028939">
    <property type="entry name" value="P5C_Rdtase_cat_N"/>
</dbReference>
<dbReference type="EC" id="1.5.1.2" evidence="6 7"/>
<evidence type="ECO:0000256" key="7">
    <source>
        <dbReference type="NCBIfam" id="TIGR00112"/>
    </source>
</evidence>
<accession>A0A0R1MLK3</accession>
<evidence type="ECO:0000256" key="9">
    <source>
        <dbReference type="RuleBase" id="RU003903"/>
    </source>
</evidence>
<comment type="caution">
    <text evidence="12">The sequence shown here is derived from an EMBL/GenBank/DDBJ whole genome shotgun (WGS) entry which is preliminary data.</text>
</comment>
<dbReference type="PATRIC" id="fig|1423777.3.peg.2101"/>
<feature type="domain" description="Pyrroline-5-carboxylate reductase dimerisation" evidence="11">
    <location>
        <begin position="162"/>
        <end position="265"/>
    </location>
</feature>
<dbReference type="RefSeq" id="WP_057896843.1">
    <property type="nucleotide sequence ID" value="NZ_AZEH01000039.1"/>
</dbReference>
<keyword evidence="4 6" id="KW-0560">Oxidoreductase</keyword>
<dbReference type="PIRSF" id="PIRSF000193">
    <property type="entry name" value="Pyrrol-5-carb_rd"/>
    <property type="match status" value="1"/>
</dbReference>
<dbReference type="UniPathway" id="UPA00098">
    <property type="reaction ID" value="UER00361"/>
</dbReference>
<keyword evidence="6 9" id="KW-0028">Amino-acid biosynthesis</keyword>
<evidence type="ECO:0000259" key="11">
    <source>
        <dbReference type="Pfam" id="PF14748"/>
    </source>
</evidence>
<dbReference type="EMBL" id="AZEH01000039">
    <property type="protein sequence ID" value="KRL04904.1"/>
    <property type="molecule type" value="Genomic_DNA"/>
</dbReference>
<dbReference type="OrthoDB" id="9805754at2"/>
<dbReference type="GO" id="GO:0004735">
    <property type="term" value="F:pyrroline-5-carboxylate reductase activity"/>
    <property type="evidence" value="ECO:0007669"/>
    <property type="project" value="UniProtKB-UniRule"/>
</dbReference>
<feature type="binding site" evidence="8">
    <location>
        <begin position="68"/>
        <end position="71"/>
    </location>
    <ligand>
        <name>NADP(+)</name>
        <dbReference type="ChEBI" id="CHEBI:58349"/>
    </ligand>
</feature>
<dbReference type="PROSITE" id="PS00521">
    <property type="entry name" value="P5CR"/>
    <property type="match status" value="1"/>
</dbReference>
<dbReference type="Gene3D" id="3.40.50.720">
    <property type="entry name" value="NAD(P)-binding Rossmann-like Domain"/>
    <property type="match status" value="1"/>
</dbReference>
<evidence type="ECO:0000313" key="13">
    <source>
        <dbReference type="Proteomes" id="UP000051686"/>
    </source>
</evidence>
<evidence type="ECO:0000256" key="8">
    <source>
        <dbReference type="PIRSR" id="PIRSR000193-1"/>
    </source>
</evidence>
<dbReference type="FunFam" id="1.10.3730.10:FF:000001">
    <property type="entry name" value="Pyrroline-5-carboxylate reductase"/>
    <property type="match status" value="1"/>
</dbReference>
<dbReference type="PANTHER" id="PTHR11645:SF0">
    <property type="entry name" value="PYRROLINE-5-CARBOXYLATE REDUCTASE 3"/>
    <property type="match status" value="1"/>
</dbReference>
<evidence type="ECO:0000256" key="2">
    <source>
        <dbReference type="ARBA" id="ARBA00022650"/>
    </source>
</evidence>
<dbReference type="STRING" id="1423777.FD46_GL002043"/>
<dbReference type="InterPro" id="IPR036291">
    <property type="entry name" value="NAD(P)-bd_dom_sf"/>
</dbReference>
<sequence>MKIGFIGVGNMAKAIINGWLTFGELDPQNIYVHSAHPQNYQSYAQQNNLVALGSNIEVVKQSEVVFLAVKPKILPEVLNEIKEAVSTRKTVLVSMVSGFSLNQISDSLGGKKYELLRIMPNVNVELHAGVTALAKGAFLTAEHYQELKRLIEQLGKATELPEEDFSTFVALAGSSPAFVYLFIDALSRAGVKYGLNKKQSTQIAAQAVLGSAQKVLAAKQTPWELIDTVSSPGGTTVAGLLAMEEAGLMTAVVKGVDATIAKDKENN</sequence>
<dbReference type="AlphaFoldDB" id="A0A0R1MLK3"/>
<dbReference type="InterPro" id="IPR000304">
    <property type="entry name" value="Pyrroline-COOH_reductase"/>
</dbReference>
<keyword evidence="3 6" id="KW-0521">NADP</keyword>
<dbReference type="InterPro" id="IPR053790">
    <property type="entry name" value="P5CR-like_CS"/>
</dbReference>
<evidence type="ECO:0000256" key="4">
    <source>
        <dbReference type="ARBA" id="ARBA00023002"/>
    </source>
</evidence>
<keyword evidence="2 6" id="KW-0641">Proline biosynthesis</keyword>
<evidence type="ECO:0000256" key="3">
    <source>
        <dbReference type="ARBA" id="ARBA00022857"/>
    </source>
</evidence>
<evidence type="ECO:0000256" key="5">
    <source>
        <dbReference type="ARBA" id="ARBA00058118"/>
    </source>
</evidence>
<dbReference type="InterPro" id="IPR008927">
    <property type="entry name" value="6-PGluconate_DH-like_C_sf"/>
</dbReference>
<dbReference type="PANTHER" id="PTHR11645">
    <property type="entry name" value="PYRROLINE-5-CARBOXYLATE REDUCTASE"/>
    <property type="match status" value="1"/>
</dbReference>
<comment type="subcellular location">
    <subcellularLocation>
        <location evidence="6">Cytoplasm</location>
    </subcellularLocation>
</comment>
<dbReference type="InterPro" id="IPR029036">
    <property type="entry name" value="P5CR_dimer"/>
</dbReference>
<protein>
    <recommendedName>
        <fullName evidence="6 7">Pyrroline-5-carboxylate reductase</fullName>
        <shortName evidence="6">P5C reductase</shortName>
        <shortName evidence="6">P5CR</shortName>
        <ecNumber evidence="6 7">1.5.1.2</ecNumber>
    </recommendedName>
    <alternativeName>
        <fullName evidence="6">PCA reductase</fullName>
    </alternativeName>
</protein>
<dbReference type="Proteomes" id="UP000051686">
    <property type="component" value="Unassembled WGS sequence"/>
</dbReference>
<dbReference type="Pfam" id="PF14748">
    <property type="entry name" value="P5CR_dimer"/>
    <property type="match status" value="1"/>
</dbReference>
<evidence type="ECO:0000313" key="12">
    <source>
        <dbReference type="EMBL" id="KRL04904.1"/>
    </source>
</evidence>
<dbReference type="SUPFAM" id="SSF48179">
    <property type="entry name" value="6-phosphogluconate dehydrogenase C-terminal domain-like"/>
    <property type="match status" value="1"/>
</dbReference>
<dbReference type="HAMAP" id="MF_01925">
    <property type="entry name" value="P5C_reductase"/>
    <property type="match status" value="1"/>
</dbReference>
<organism evidence="12 13">
    <name type="scientific">Liquorilactobacillus oeni DSM 19972</name>
    <dbReference type="NCBI Taxonomy" id="1423777"/>
    <lineage>
        <taxon>Bacteria</taxon>
        <taxon>Bacillati</taxon>
        <taxon>Bacillota</taxon>
        <taxon>Bacilli</taxon>
        <taxon>Lactobacillales</taxon>
        <taxon>Lactobacillaceae</taxon>
        <taxon>Liquorilactobacillus</taxon>
    </lineage>
</organism>
<feature type="binding site" evidence="8">
    <location>
        <position position="55"/>
    </location>
    <ligand>
        <name>NADPH</name>
        <dbReference type="ChEBI" id="CHEBI:57783"/>
    </ligand>
</feature>
<dbReference type="NCBIfam" id="TIGR00112">
    <property type="entry name" value="proC"/>
    <property type="match status" value="1"/>
</dbReference>
<dbReference type="GO" id="GO:0005737">
    <property type="term" value="C:cytoplasm"/>
    <property type="evidence" value="ECO:0007669"/>
    <property type="project" value="UniProtKB-SubCell"/>
</dbReference>
<reference evidence="12 13" key="1">
    <citation type="journal article" date="2015" name="Genome Announc.">
        <title>Expanding the biotechnology potential of lactobacilli through comparative genomics of 213 strains and associated genera.</title>
        <authorList>
            <person name="Sun Z."/>
            <person name="Harris H.M."/>
            <person name="McCann A."/>
            <person name="Guo C."/>
            <person name="Argimon S."/>
            <person name="Zhang W."/>
            <person name="Yang X."/>
            <person name="Jeffery I.B."/>
            <person name="Cooney J.C."/>
            <person name="Kagawa T.F."/>
            <person name="Liu W."/>
            <person name="Song Y."/>
            <person name="Salvetti E."/>
            <person name="Wrobel A."/>
            <person name="Rasinkangas P."/>
            <person name="Parkhill J."/>
            <person name="Rea M.C."/>
            <person name="O'Sullivan O."/>
            <person name="Ritari J."/>
            <person name="Douillard F.P."/>
            <person name="Paul Ross R."/>
            <person name="Yang R."/>
            <person name="Briner A.E."/>
            <person name="Felis G.E."/>
            <person name="de Vos W.M."/>
            <person name="Barrangou R."/>
            <person name="Klaenhammer T.R."/>
            <person name="Caufield P.W."/>
            <person name="Cui Y."/>
            <person name="Zhang H."/>
            <person name="O'Toole P.W."/>
        </authorList>
    </citation>
    <scope>NUCLEOTIDE SEQUENCE [LARGE SCALE GENOMIC DNA]</scope>
    <source>
        <strain evidence="12 13">DSM 19972</strain>
    </source>
</reference>
<gene>
    <name evidence="6" type="primary">proC</name>
    <name evidence="12" type="ORF">FD46_GL002043</name>
</gene>